<protein>
    <submittedName>
        <fullName evidence="1">Dehydrogenase (Flavoprotein)</fullName>
    </submittedName>
</protein>
<dbReference type="Proteomes" id="UP000190625">
    <property type="component" value="Unassembled WGS sequence"/>
</dbReference>
<evidence type="ECO:0000313" key="1">
    <source>
        <dbReference type="EMBL" id="SJZ49777.1"/>
    </source>
</evidence>
<dbReference type="AlphaFoldDB" id="A0A1T4L5E6"/>
<evidence type="ECO:0000313" key="2">
    <source>
        <dbReference type="Proteomes" id="UP000190625"/>
    </source>
</evidence>
<dbReference type="STRING" id="142842.SAMN02745118_01043"/>
<dbReference type="InterPro" id="IPR036188">
    <property type="entry name" value="FAD/NAD-bd_sf"/>
</dbReference>
<proteinExistence type="predicted"/>
<keyword evidence="2" id="KW-1185">Reference proteome</keyword>
<dbReference type="Gene3D" id="3.50.50.60">
    <property type="entry name" value="FAD/NAD(P)-binding domain"/>
    <property type="match status" value="1"/>
</dbReference>
<dbReference type="Gene3D" id="3.30.9.10">
    <property type="entry name" value="D-Amino Acid Oxidase, subunit A, domain 2"/>
    <property type="match status" value="1"/>
</dbReference>
<sequence length="311" mass="35815">MLHLINLPITDAFYYLSLNQEIPLQPTLPIRKIKFYGPNENATIIGDIGYITIRGNHERSLENQLGKLIKSKIKHNQRPDYQSLKDNFDKVIIATGDARTTKKLDQWQHTDVSVKIIGATIEGKFEPTTVKMWLNHNLAPQGYAYLLPFGHKLASLAIATLHDTVNFKELWNNLLEELNFEFKIKDTFQIDHYEIGRPKTNEFNNTYLIGQAGGFIMPFLGFGQFSSIESGILVKKAITEDKNYDILTKNLKNDYQNSYKLRKIIGGMSNKQYDKLVKSLNNKTVKKMFLQRKINITKLIGWLSSPFTWLT</sequence>
<name>A0A1T4L5E6_9FIRM</name>
<organism evidence="1 2">
    <name type="scientific">Selenihalanaerobacter shriftii</name>
    <dbReference type="NCBI Taxonomy" id="142842"/>
    <lineage>
        <taxon>Bacteria</taxon>
        <taxon>Bacillati</taxon>
        <taxon>Bacillota</taxon>
        <taxon>Clostridia</taxon>
        <taxon>Halanaerobiales</taxon>
        <taxon>Halobacteroidaceae</taxon>
        <taxon>Selenihalanaerobacter</taxon>
    </lineage>
</organism>
<dbReference type="EMBL" id="FUWM01000007">
    <property type="protein sequence ID" value="SJZ49777.1"/>
    <property type="molecule type" value="Genomic_DNA"/>
</dbReference>
<reference evidence="2" key="1">
    <citation type="submission" date="2017-02" db="EMBL/GenBank/DDBJ databases">
        <authorList>
            <person name="Varghese N."/>
            <person name="Submissions S."/>
        </authorList>
    </citation>
    <scope>NUCLEOTIDE SEQUENCE [LARGE SCALE GENOMIC DNA]</scope>
    <source>
        <strain evidence="2">ATCC BAA-73</strain>
    </source>
</reference>
<gene>
    <name evidence="1" type="ORF">SAMN02745118_01043</name>
</gene>
<accession>A0A1T4L5E6</accession>